<protein>
    <recommendedName>
        <fullName evidence="7">Ataxin-10 domain-containing protein</fullName>
    </recommendedName>
</protein>
<evidence type="ECO:0000256" key="1">
    <source>
        <dbReference type="ARBA" id="ARBA00009049"/>
    </source>
</evidence>
<dbReference type="OrthoDB" id="5585685at2759"/>
<dbReference type="InterPro" id="IPR019318">
    <property type="entry name" value="Gua_nucleotide_exch_fac_Ric8"/>
</dbReference>
<dbReference type="EMBL" id="KV454406">
    <property type="protein sequence ID" value="ODQ67977.1"/>
    <property type="molecule type" value="Genomic_DNA"/>
</dbReference>
<dbReference type="Pfam" id="PF10165">
    <property type="entry name" value="Ric8"/>
    <property type="match status" value="1"/>
</dbReference>
<dbReference type="AlphaFoldDB" id="A0A1E3PT30"/>
<evidence type="ECO:0000256" key="2">
    <source>
        <dbReference type="ARBA" id="ARBA00022658"/>
    </source>
</evidence>
<sequence length="512" mass="58450">MDSINVLKTLDELVNTDSYEILYNLELLIKLKEATRITKVSNLITLDLLKAFVEKYFGPENSFNDIGHFSSTLAQRMELFTIISNIILLNQSQQFTQEFHYRDLTRWAINDLVQWSDNKNSEEENDYKHLTITCRVLFLASLSERKILTEVMKESLDKGSKAMVELLQFFASNIENDPKFLLDGGNINENIFVQLSLVEILKVMFNLLCNFSDIMMDTLKPTTHSVVSILSTIDRISFEFSSQLIQQLQHIFVCLPIERIADLQDFNVFVSSLFRYINYNLLTEESFKKQVSLSGGLDEVDVEISSKLSILIEALKYRCARETRVVDVTNCGEQTSDSFSLVASLILPSKEDRKEALGLADLASAKTLSSKLLCLLVDPFFSKSKDVMYELYWLISDKKTDVLIKNIGFGLASYYLLKKNIDISENWKQNLEAFETTDSASGSRIDPVTGIEESNNIKNSARDSLPPMTDEENEREAERLFVLFERIKANGVINIENPIAKAFQDTKLQEMS</sequence>
<evidence type="ECO:0000313" key="5">
    <source>
        <dbReference type="EMBL" id="ODQ67977.1"/>
    </source>
</evidence>
<feature type="region of interest" description="Disordered" evidence="4">
    <location>
        <begin position="440"/>
        <end position="471"/>
    </location>
</feature>
<accession>A0A1E3PT30</accession>
<dbReference type="GO" id="GO:0005085">
    <property type="term" value="F:guanyl-nucleotide exchange factor activity"/>
    <property type="evidence" value="ECO:0007669"/>
    <property type="project" value="UniProtKB-KW"/>
</dbReference>
<dbReference type="PANTHER" id="PTHR12425:SF5">
    <property type="entry name" value="SYNEMBRYN"/>
    <property type="match status" value="1"/>
</dbReference>
<gene>
    <name evidence="5" type="ORF">NADFUDRAFT_81086</name>
</gene>
<dbReference type="PANTHER" id="PTHR12425">
    <property type="entry name" value="SYNEMBRYN"/>
    <property type="match status" value="1"/>
</dbReference>
<reference evidence="5 6" key="1">
    <citation type="journal article" date="2016" name="Proc. Natl. Acad. Sci. U.S.A.">
        <title>Comparative genomics of biotechnologically important yeasts.</title>
        <authorList>
            <person name="Riley R."/>
            <person name="Haridas S."/>
            <person name="Wolfe K.H."/>
            <person name="Lopes M.R."/>
            <person name="Hittinger C.T."/>
            <person name="Goeker M."/>
            <person name="Salamov A.A."/>
            <person name="Wisecaver J.H."/>
            <person name="Long T.M."/>
            <person name="Calvey C.H."/>
            <person name="Aerts A.L."/>
            <person name="Barry K.W."/>
            <person name="Choi C."/>
            <person name="Clum A."/>
            <person name="Coughlan A.Y."/>
            <person name="Deshpande S."/>
            <person name="Douglass A.P."/>
            <person name="Hanson S.J."/>
            <person name="Klenk H.-P."/>
            <person name="LaButti K.M."/>
            <person name="Lapidus A."/>
            <person name="Lindquist E.A."/>
            <person name="Lipzen A.M."/>
            <person name="Meier-Kolthoff J.P."/>
            <person name="Ohm R.A."/>
            <person name="Otillar R.P."/>
            <person name="Pangilinan J.L."/>
            <person name="Peng Y."/>
            <person name="Rokas A."/>
            <person name="Rosa C.A."/>
            <person name="Scheuner C."/>
            <person name="Sibirny A.A."/>
            <person name="Slot J.C."/>
            <person name="Stielow J.B."/>
            <person name="Sun H."/>
            <person name="Kurtzman C.P."/>
            <person name="Blackwell M."/>
            <person name="Grigoriev I.V."/>
            <person name="Jeffries T.W."/>
        </authorList>
    </citation>
    <scope>NUCLEOTIDE SEQUENCE [LARGE SCALE GENOMIC DNA]</scope>
    <source>
        <strain evidence="5 6">DSM 6958</strain>
    </source>
</reference>
<dbReference type="GO" id="GO:0007186">
    <property type="term" value="P:G protein-coupled receptor signaling pathway"/>
    <property type="evidence" value="ECO:0007669"/>
    <property type="project" value="TreeGrafter"/>
</dbReference>
<dbReference type="GO" id="GO:0001965">
    <property type="term" value="F:G-protein alpha-subunit binding"/>
    <property type="evidence" value="ECO:0007669"/>
    <property type="project" value="TreeGrafter"/>
</dbReference>
<keyword evidence="6" id="KW-1185">Reference proteome</keyword>
<dbReference type="GO" id="GO:0005737">
    <property type="term" value="C:cytoplasm"/>
    <property type="evidence" value="ECO:0007669"/>
    <property type="project" value="TreeGrafter"/>
</dbReference>
<comment type="similarity">
    <text evidence="1">Belongs to the synembryn family.</text>
</comment>
<name>A0A1E3PT30_9ASCO</name>
<dbReference type="STRING" id="857566.A0A1E3PT30"/>
<evidence type="ECO:0000313" key="6">
    <source>
        <dbReference type="Proteomes" id="UP000095009"/>
    </source>
</evidence>
<dbReference type="Proteomes" id="UP000095009">
    <property type="component" value="Unassembled WGS sequence"/>
</dbReference>
<proteinExistence type="inferred from homology"/>
<evidence type="ECO:0000256" key="4">
    <source>
        <dbReference type="SAM" id="MobiDB-lite"/>
    </source>
</evidence>
<evidence type="ECO:0008006" key="7">
    <source>
        <dbReference type="Google" id="ProtNLM"/>
    </source>
</evidence>
<keyword evidence="2" id="KW-0344">Guanine-nucleotide releasing factor</keyword>
<keyword evidence="3" id="KW-0143">Chaperone</keyword>
<evidence type="ECO:0000256" key="3">
    <source>
        <dbReference type="ARBA" id="ARBA00023186"/>
    </source>
</evidence>
<organism evidence="5 6">
    <name type="scientific">Nadsonia fulvescens var. elongata DSM 6958</name>
    <dbReference type="NCBI Taxonomy" id="857566"/>
    <lineage>
        <taxon>Eukaryota</taxon>
        <taxon>Fungi</taxon>
        <taxon>Dikarya</taxon>
        <taxon>Ascomycota</taxon>
        <taxon>Saccharomycotina</taxon>
        <taxon>Dipodascomycetes</taxon>
        <taxon>Dipodascales</taxon>
        <taxon>Dipodascales incertae sedis</taxon>
        <taxon>Nadsonia</taxon>
    </lineage>
</organism>